<dbReference type="InterPro" id="IPR024079">
    <property type="entry name" value="MetalloPept_cat_dom_sf"/>
</dbReference>
<name>A0A918Z6T9_9ACTN</name>
<dbReference type="Gene3D" id="3.40.390.10">
    <property type="entry name" value="Collagenase (Catalytic Domain)"/>
    <property type="match status" value="1"/>
</dbReference>
<dbReference type="EMBL" id="BNBT01000005">
    <property type="protein sequence ID" value="GHE39571.1"/>
    <property type="molecule type" value="Genomic_DNA"/>
</dbReference>
<gene>
    <name evidence="3" type="ORF">GCM10018785_06490</name>
</gene>
<feature type="signal peptide" evidence="2">
    <location>
        <begin position="1"/>
        <end position="31"/>
    </location>
</feature>
<dbReference type="Pfam" id="PF09471">
    <property type="entry name" value="Peptidase_M64"/>
    <property type="match status" value="2"/>
</dbReference>
<dbReference type="AlphaFoldDB" id="A0A918Z6T9"/>
<dbReference type="RefSeq" id="WP_190134255.1">
    <property type="nucleotide sequence ID" value="NZ_BNBT01000005.1"/>
</dbReference>
<accession>A0A918Z6T9</accession>
<comment type="caution">
    <text evidence="3">The sequence shown here is derived from an EMBL/GenBank/DDBJ whole genome shotgun (WGS) entry which is preliminary data.</text>
</comment>
<evidence type="ECO:0000313" key="3">
    <source>
        <dbReference type="EMBL" id="GHE39571.1"/>
    </source>
</evidence>
<organism evidence="3 4">
    <name type="scientific">Streptomyces longispororuber</name>
    <dbReference type="NCBI Taxonomy" id="68230"/>
    <lineage>
        <taxon>Bacteria</taxon>
        <taxon>Bacillati</taxon>
        <taxon>Actinomycetota</taxon>
        <taxon>Actinomycetes</taxon>
        <taxon>Kitasatosporales</taxon>
        <taxon>Streptomycetaceae</taxon>
        <taxon>Streptomyces</taxon>
    </lineage>
</organism>
<sequence length="464" mass="49713">MPDIYGISGSARRTRLRIALAAGVLATATLAATGAATAHPEAPRGTRAATPSEARPAARPKAHPDPSAGSSHQRVEYFGVDGHPRHTHVPPSEPLSGAERRAVAGDGDVVPIVRNGPVGSKADVVFIGDGYTAAQQEDFHADVRAKWAEVSAVEPYASYKHLFNVWAVDAHSRQSGVSGDPASGVRKDTALGSAFFCDGIERLLCVDTNKVEAYARKAADPDLVIVLANSTKYGGAGYNDITSPSGYDGIATASSDNARSSQVVVHETGHSLGKLADEYWYEEYGTYTGAEPWESNISKLTAAQLTAQQKKWYRWIGRTSPDGGTVGAYQGGGYHPRGLYRPTDNSIMRTLGREFNLPGREAMIAGFHRHASVVTGRTPTDSAVRRGQRVTVEAGEGVRLRWFVDGRAAHKGEDARTVTPRSLGVPADGRAHTVTVRARDTTRAVRDPELRGLLTGELTWRVTR</sequence>
<evidence type="ECO:0000256" key="1">
    <source>
        <dbReference type="SAM" id="MobiDB-lite"/>
    </source>
</evidence>
<reference evidence="3" key="2">
    <citation type="submission" date="2020-09" db="EMBL/GenBank/DDBJ databases">
        <authorList>
            <person name="Sun Q."/>
            <person name="Ohkuma M."/>
        </authorList>
    </citation>
    <scope>NUCLEOTIDE SEQUENCE</scope>
    <source>
        <strain evidence="3">JCM 4784</strain>
    </source>
</reference>
<evidence type="ECO:0000313" key="4">
    <source>
        <dbReference type="Proteomes" id="UP000608024"/>
    </source>
</evidence>
<dbReference type="Proteomes" id="UP000608024">
    <property type="component" value="Unassembled WGS sequence"/>
</dbReference>
<evidence type="ECO:0000256" key="2">
    <source>
        <dbReference type="SAM" id="SignalP"/>
    </source>
</evidence>
<dbReference type="InterPro" id="IPR019026">
    <property type="entry name" value="Peptidase_M64_IgA"/>
</dbReference>
<evidence type="ECO:0008006" key="5">
    <source>
        <dbReference type="Google" id="ProtNLM"/>
    </source>
</evidence>
<reference evidence="3" key="1">
    <citation type="journal article" date="2014" name="Int. J. Syst. Evol. Microbiol.">
        <title>Complete genome sequence of Corynebacterium casei LMG S-19264T (=DSM 44701T), isolated from a smear-ripened cheese.</title>
        <authorList>
            <consortium name="US DOE Joint Genome Institute (JGI-PGF)"/>
            <person name="Walter F."/>
            <person name="Albersmeier A."/>
            <person name="Kalinowski J."/>
            <person name="Ruckert C."/>
        </authorList>
    </citation>
    <scope>NUCLEOTIDE SEQUENCE</scope>
    <source>
        <strain evidence="3">JCM 4784</strain>
    </source>
</reference>
<feature type="chain" id="PRO_5038647995" description="Secreted protein" evidence="2">
    <location>
        <begin position="32"/>
        <end position="464"/>
    </location>
</feature>
<dbReference type="GO" id="GO:0008237">
    <property type="term" value="F:metallopeptidase activity"/>
    <property type="evidence" value="ECO:0007669"/>
    <property type="project" value="InterPro"/>
</dbReference>
<protein>
    <recommendedName>
        <fullName evidence="5">Secreted protein</fullName>
    </recommendedName>
</protein>
<keyword evidence="2" id="KW-0732">Signal</keyword>
<keyword evidence="4" id="KW-1185">Reference proteome</keyword>
<feature type="region of interest" description="Disordered" evidence="1">
    <location>
        <begin position="34"/>
        <end position="72"/>
    </location>
</feature>
<proteinExistence type="predicted"/>